<feature type="compositionally biased region" description="Basic and acidic residues" evidence="1">
    <location>
        <begin position="106"/>
        <end position="124"/>
    </location>
</feature>
<geneLocation type="plasmid" evidence="3 4">
    <name>unnamed1</name>
</geneLocation>
<dbReference type="SUPFAM" id="SSF56731">
    <property type="entry name" value="DNA primase core"/>
    <property type="match status" value="1"/>
</dbReference>
<accession>A0A6G8Q3V4</accession>
<feature type="region of interest" description="Disordered" evidence="1">
    <location>
        <begin position="536"/>
        <end position="593"/>
    </location>
</feature>
<dbReference type="KEGG" id="rmar:GBA65_22220"/>
<dbReference type="Proteomes" id="UP000502706">
    <property type="component" value="Plasmid unnamed1"/>
</dbReference>
<dbReference type="RefSeq" id="WP_166398866.1">
    <property type="nucleotide sequence ID" value="NZ_CP045122.1"/>
</dbReference>
<dbReference type="Gene3D" id="3.90.980.10">
    <property type="entry name" value="DNA primase, catalytic core, N-terminal domain"/>
    <property type="match status" value="1"/>
</dbReference>
<keyword evidence="2" id="KW-0472">Membrane</keyword>
<feature type="transmembrane region" description="Helical" evidence="2">
    <location>
        <begin position="683"/>
        <end position="701"/>
    </location>
</feature>
<feature type="region of interest" description="Disordered" evidence="1">
    <location>
        <begin position="100"/>
        <end position="215"/>
    </location>
</feature>
<evidence type="ECO:0000256" key="1">
    <source>
        <dbReference type="SAM" id="MobiDB-lite"/>
    </source>
</evidence>
<dbReference type="EMBL" id="CP045122">
    <property type="protein sequence ID" value="QIN81152.1"/>
    <property type="molecule type" value="Genomic_DNA"/>
</dbReference>
<sequence length="721" mass="77416">MPATKPLYDKHLVRSELVRVCAHYLGPGSSQGSRHVWACPKCGKPQKFSAYPRKNTAGCLHAACEVPEKMDALAVIAYFEDLEPRGAGFVAILKRGYEILGIPDPEGGRGDVRPRPPRPAERPPKSRPRVPTENKAAPRSTANREAPAGDALPARRPPRAGATPGAKQDPRPEEPDDAVRWEGGAGWEKEAPSGAQGPWAPEGGTGWEPPPADEPLGAELAVVEDVVTVEPEHEGPDGGRVAGRKVRAHAEGRVGYRRPAEAWVMEPEVPRAGPELLDAVYREILEHCPLVGPHRDYLKGRGLSYETMEAAALGSMTKERAKRVRERLVEKFGKETLLGVPGFSSQKVTGRLTFTLSFECVIIPYHDDDSRITTLEGRCVGKPPKGMGKYVSLKGSGSHLYVFPGIMPEALVAFCEGVMGALVAAQEGIAVGSIQGFRRYQNPEDGGPLLELEGTDFAGRRIPYIPDVDDPPQPDVMAAAPDAALHLVGRQGGEPAIALLPHGKDLDEWLLAEKRTQRRALFSDLVARAVPAEEFARGSNAEEGPAEGPPAPPRTREEERGQAEDKRPVERPGTPSANGPSAAEAPADRAGPGLELAIPDARQRQTSPQLPEEVKAIVERRRAARENPDPVPPRTAMTAREAAISLAVFLAVAATLWLGLPVAVSPVADLLPSPFGTILSNDVYQALVALVVAMLSAAYSWTVMSGRRITKAQHLSGELPT</sequence>
<evidence type="ECO:0000256" key="2">
    <source>
        <dbReference type="SAM" id="Phobius"/>
    </source>
</evidence>
<keyword evidence="2" id="KW-0812">Transmembrane</keyword>
<name>A0A6G8Q3V4_9ACTN</name>
<dbReference type="AlphaFoldDB" id="A0A6G8Q3V4"/>
<dbReference type="InterPro" id="IPR037068">
    <property type="entry name" value="DNA_primase_core_N_sf"/>
</dbReference>
<organism evidence="3 4">
    <name type="scientific">Rubrobacter marinus</name>
    <dbReference type="NCBI Taxonomy" id="2653852"/>
    <lineage>
        <taxon>Bacteria</taxon>
        <taxon>Bacillati</taxon>
        <taxon>Actinomycetota</taxon>
        <taxon>Rubrobacteria</taxon>
        <taxon>Rubrobacterales</taxon>
        <taxon>Rubrobacteraceae</taxon>
        <taxon>Rubrobacter</taxon>
    </lineage>
</organism>
<reference evidence="3 4" key="1">
    <citation type="submission" date="2019-10" db="EMBL/GenBank/DDBJ databases">
        <title>Rubrobacter sp nov SCSIO 52915 isolated from a deep-sea sediment in the South China Sea.</title>
        <authorList>
            <person name="Chen R.W."/>
        </authorList>
    </citation>
    <scope>NUCLEOTIDE SEQUENCE [LARGE SCALE GENOMIC DNA]</scope>
    <source>
        <strain evidence="3 4">SCSIO 52915</strain>
        <plasmid evidence="3 4">unnamed1</plasmid>
    </source>
</reference>
<evidence type="ECO:0000313" key="4">
    <source>
        <dbReference type="Proteomes" id="UP000502706"/>
    </source>
</evidence>
<feature type="compositionally biased region" description="Basic and acidic residues" evidence="1">
    <location>
        <begin position="554"/>
        <end position="570"/>
    </location>
</feature>
<feature type="transmembrane region" description="Helical" evidence="2">
    <location>
        <begin position="642"/>
        <end position="663"/>
    </location>
</feature>
<keyword evidence="4" id="KW-1185">Reference proteome</keyword>
<feature type="compositionally biased region" description="Basic and acidic residues" evidence="1">
    <location>
        <begin position="168"/>
        <end position="180"/>
    </location>
</feature>
<feature type="compositionally biased region" description="Low complexity" evidence="1">
    <location>
        <begin position="146"/>
        <end position="166"/>
    </location>
</feature>
<keyword evidence="2" id="KW-1133">Transmembrane helix</keyword>
<gene>
    <name evidence="3" type="ORF">GBA65_22220</name>
</gene>
<evidence type="ECO:0000313" key="3">
    <source>
        <dbReference type="EMBL" id="QIN81152.1"/>
    </source>
</evidence>
<keyword evidence="3" id="KW-0614">Plasmid</keyword>
<protein>
    <submittedName>
        <fullName evidence="3">Uncharacterized protein</fullName>
    </submittedName>
</protein>
<proteinExistence type="predicted"/>